<accession>A0AAW9HY72</accession>
<sequence length="281" mass="31414">MTFNLPDREVITDFSVAEVEQHRDRPSLVTLYLSGSESSALDMNDPEYLEFEYMQQFRAVIDSVFTGREALRALHLGGAGCAFARALDAGHPGSRQLVSEIDAKLAKYVREWFDLPPSPRLRIRVQDARETLDTTQATWDVIVRDAFVNQDVPAHLRTLEVAERASQILSERGIFLLNSVASTGLKRFNSQAAQLLHCFPHVLGIIDPSVLRGRRYGNLVLAASHSEFPVALIDRAVRRLPLPARIVSQKDLEKRAKGAVVFHDADIPGFLIEDDETSHDS</sequence>
<name>A0AAW9HY72_9ACTO</name>
<keyword evidence="4" id="KW-1185">Reference proteome</keyword>
<gene>
    <name evidence="3" type="ORF">R6G80_04345</name>
    <name evidence="2" type="ORF">R6G86_01015</name>
</gene>
<dbReference type="CDD" id="cd02440">
    <property type="entry name" value="AdoMet_MTases"/>
    <property type="match status" value="1"/>
</dbReference>
<evidence type="ECO:0000313" key="2">
    <source>
        <dbReference type="EMBL" id="MDY5132324.1"/>
    </source>
</evidence>
<reference evidence="3 4" key="1">
    <citation type="submission" date="2023-10" db="EMBL/GenBank/DDBJ databases">
        <title>Whole Genome based description of the genera Actinobaculum and Actinotignum reveals a complex phylogenetic relationship within the species included in the genus Actinotignum.</title>
        <authorList>
            <person name="Jensen C.S."/>
            <person name="Dargis R."/>
            <person name="Kemp M."/>
            <person name="Christensen J.J."/>
        </authorList>
    </citation>
    <scope>NUCLEOTIDE SEQUENCE</scope>
    <source>
        <strain evidence="3">SLA_B511</strain>
        <strain evidence="2 4">SLA_B974</strain>
    </source>
</reference>
<dbReference type="NCBIfam" id="NF037959">
    <property type="entry name" value="MFS_SpdSyn"/>
    <property type="match status" value="1"/>
</dbReference>
<comment type="caution">
    <text evidence="3">The sequence shown here is derived from an EMBL/GenBank/DDBJ whole genome shotgun (WGS) entry which is preliminary data.</text>
</comment>
<keyword evidence="1" id="KW-0620">Polyamine biosynthesis</keyword>
<dbReference type="Gene3D" id="3.40.50.150">
    <property type="entry name" value="Vaccinia Virus protein VP39"/>
    <property type="match status" value="1"/>
</dbReference>
<evidence type="ECO:0000256" key="1">
    <source>
        <dbReference type="ARBA" id="ARBA00023115"/>
    </source>
</evidence>
<dbReference type="GO" id="GO:0006596">
    <property type="term" value="P:polyamine biosynthetic process"/>
    <property type="evidence" value="ECO:0007669"/>
    <property type="project" value="UniProtKB-KW"/>
</dbReference>
<dbReference type="InterPro" id="IPR029063">
    <property type="entry name" value="SAM-dependent_MTases_sf"/>
</dbReference>
<protein>
    <submittedName>
        <fullName evidence="3">Fused MFS/spermidine synthase</fullName>
    </submittedName>
</protein>
<dbReference type="SUPFAM" id="SSF53335">
    <property type="entry name" value="S-adenosyl-L-methionine-dependent methyltransferases"/>
    <property type="match status" value="1"/>
</dbReference>
<dbReference type="EMBL" id="JAWNGA010000001">
    <property type="protein sequence ID" value="MDY5132324.1"/>
    <property type="molecule type" value="Genomic_DNA"/>
</dbReference>
<evidence type="ECO:0000313" key="4">
    <source>
        <dbReference type="Proteomes" id="UP001275049"/>
    </source>
</evidence>
<dbReference type="RefSeq" id="WP_022865679.1">
    <property type="nucleotide sequence ID" value="NZ_CAMYCL010000012.1"/>
</dbReference>
<proteinExistence type="predicted"/>
<dbReference type="EMBL" id="JAWNGC010000004">
    <property type="protein sequence ID" value="MDY5154954.1"/>
    <property type="molecule type" value="Genomic_DNA"/>
</dbReference>
<evidence type="ECO:0000313" key="3">
    <source>
        <dbReference type="EMBL" id="MDY5154954.1"/>
    </source>
</evidence>
<dbReference type="Proteomes" id="UP001281731">
    <property type="component" value="Unassembled WGS sequence"/>
</dbReference>
<dbReference type="Proteomes" id="UP001275049">
    <property type="component" value="Unassembled WGS sequence"/>
</dbReference>
<dbReference type="PANTHER" id="PTHR43317:SF1">
    <property type="entry name" value="THERMOSPERMINE SYNTHASE ACAULIS5"/>
    <property type="match status" value="1"/>
</dbReference>
<organism evidence="3 5">
    <name type="scientific">Actinotignum urinale</name>
    <dbReference type="NCBI Taxonomy" id="190146"/>
    <lineage>
        <taxon>Bacteria</taxon>
        <taxon>Bacillati</taxon>
        <taxon>Actinomycetota</taxon>
        <taxon>Actinomycetes</taxon>
        <taxon>Actinomycetales</taxon>
        <taxon>Actinomycetaceae</taxon>
        <taxon>Actinotignum</taxon>
    </lineage>
</organism>
<dbReference type="AlphaFoldDB" id="A0AAW9HY72"/>
<evidence type="ECO:0000313" key="5">
    <source>
        <dbReference type="Proteomes" id="UP001281731"/>
    </source>
</evidence>
<dbReference type="PANTHER" id="PTHR43317">
    <property type="entry name" value="THERMOSPERMINE SYNTHASE ACAULIS5"/>
    <property type="match status" value="1"/>
</dbReference>